<dbReference type="SMART" id="SM00421">
    <property type="entry name" value="HTH_LUXR"/>
    <property type="match status" value="1"/>
</dbReference>
<dbReference type="EMBL" id="JADKCH010000003">
    <property type="protein sequence ID" value="MBK8572038.1"/>
    <property type="molecule type" value="Genomic_DNA"/>
</dbReference>
<dbReference type="Pfam" id="PF00072">
    <property type="entry name" value="Response_reg"/>
    <property type="match status" value="1"/>
</dbReference>
<evidence type="ECO:0000256" key="1">
    <source>
        <dbReference type="ARBA" id="ARBA00022553"/>
    </source>
</evidence>
<evidence type="ECO:0000256" key="3">
    <source>
        <dbReference type="ARBA" id="ARBA00023125"/>
    </source>
</evidence>
<dbReference type="GO" id="GO:0006355">
    <property type="term" value="P:regulation of DNA-templated transcription"/>
    <property type="evidence" value="ECO:0007669"/>
    <property type="project" value="InterPro"/>
</dbReference>
<evidence type="ECO:0000313" key="9">
    <source>
        <dbReference type="Proteomes" id="UP000709959"/>
    </source>
</evidence>
<evidence type="ECO:0000256" key="5">
    <source>
        <dbReference type="PROSITE-ProRule" id="PRU00169"/>
    </source>
</evidence>
<dbReference type="PROSITE" id="PS50110">
    <property type="entry name" value="RESPONSE_REGULATORY"/>
    <property type="match status" value="1"/>
</dbReference>
<dbReference type="CDD" id="cd06170">
    <property type="entry name" value="LuxR_C_like"/>
    <property type="match status" value="1"/>
</dbReference>
<dbReference type="InterPro" id="IPR058245">
    <property type="entry name" value="NreC/VraR/RcsB-like_REC"/>
</dbReference>
<sequence>MAEVRRRIVIVEDQTLMREGLRMLLSAQIHLEVVGEGVDGREAVHLAGQLQPELMVLSLTLPGFDGPESLRAVRRVSPGTRILALALDRSEEAICSALQAGACGYVMKDSSGEELFLAIESVLAGEKYLTPAIAATVVTHLLGHRRLRPAPAATGDLSDREREVLKLVAEGYRSKTIAEALGLSPKTVEKHRANLMKKLGLTSIQALTALAIRKGLVTPVQDSRLEGSALGCPEPKSPQSR</sequence>
<comment type="caution">
    <text evidence="5">Lacks conserved residue(s) required for the propagation of feature annotation.</text>
</comment>
<dbReference type="PROSITE" id="PS50043">
    <property type="entry name" value="HTH_LUXR_2"/>
    <property type="match status" value="1"/>
</dbReference>
<dbReference type="InterPro" id="IPR016032">
    <property type="entry name" value="Sig_transdc_resp-reg_C-effctor"/>
</dbReference>
<keyword evidence="3" id="KW-0238">DNA-binding</keyword>
<accession>A0A936F0S3</accession>
<proteinExistence type="predicted"/>
<feature type="domain" description="Response regulatory" evidence="7">
    <location>
        <begin position="7"/>
        <end position="123"/>
    </location>
</feature>
<evidence type="ECO:0000259" key="6">
    <source>
        <dbReference type="PROSITE" id="PS50043"/>
    </source>
</evidence>
<dbReference type="PANTHER" id="PTHR43214">
    <property type="entry name" value="TWO-COMPONENT RESPONSE REGULATOR"/>
    <property type="match status" value="1"/>
</dbReference>
<dbReference type="InterPro" id="IPR001789">
    <property type="entry name" value="Sig_transdc_resp-reg_receiver"/>
</dbReference>
<feature type="domain" description="HTH luxR-type" evidence="6">
    <location>
        <begin position="150"/>
        <end position="215"/>
    </location>
</feature>
<dbReference type="CDD" id="cd17535">
    <property type="entry name" value="REC_NarL-like"/>
    <property type="match status" value="1"/>
</dbReference>
<organism evidence="8 9">
    <name type="scientific">Candidatus Geothrix odensensis</name>
    <dbReference type="NCBI Taxonomy" id="2954440"/>
    <lineage>
        <taxon>Bacteria</taxon>
        <taxon>Pseudomonadati</taxon>
        <taxon>Acidobacteriota</taxon>
        <taxon>Holophagae</taxon>
        <taxon>Holophagales</taxon>
        <taxon>Holophagaceae</taxon>
        <taxon>Geothrix</taxon>
    </lineage>
</organism>
<gene>
    <name evidence="8" type="ORF">IPN91_05195</name>
</gene>
<name>A0A936F0S3_9BACT</name>
<evidence type="ECO:0000256" key="2">
    <source>
        <dbReference type="ARBA" id="ARBA00023015"/>
    </source>
</evidence>
<dbReference type="InterPro" id="IPR011006">
    <property type="entry name" value="CheY-like_superfamily"/>
</dbReference>
<dbReference type="Proteomes" id="UP000709959">
    <property type="component" value="Unassembled WGS sequence"/>
</dbReference>
<evidence type="ECO:0000259" key="7">
    <source>
        <dbReference type="PROSITE" id="PS50110"/>
    </source>
</evidence>
<dbReference type="PROSITE" id="PS00622">
    <property type="entry name" value="HTH_LUXR_1"/>
    <property type="match status" value="1"/>
</dbReference>
<dbReference type="GO" id="GO:0000160">
    <property type="term" value="P:phosphorelay signal transduction system"/>
    <property type="evidence" value="ECO:0007669"/>
    <property type="project" value="InterPro"/>
</dbReference>
<dbReference type="AlphaFoldDB" id="A0A936F0S3"/>
<dbReference type="InterPro" id="IPR039420">
    <property type="entry name" value="WalR-like"/>
</dbReference>
<dbReference type="PANTHER" id="PTHR43214:SF41">
    <property type="entry name" value="NITRATE_NITRITE RESPONSE REGULATOR PROTEIN NARP"/>
    <property type="match status" value="1"/>
</dbReference>
<dbReference type="Gene3D" id="3.40.50.2300">
    <property type="match status" value="1"/>
</dbReference>
<reference evidence="8 9" key="1">
    <citation type="submission" date="2020-10" db="EMBL/GenBank/DDBJ databases">
        <title>Connecting structure to function with the recovery of over 1000 high-quality activated sludge metagenome-assembled genomes encoding full-length rRNA genes using long-read sequencing.</title>
        <authorList>
            <person name="Singleton C.M."/>
            <person name="Petriglieri F."/>
            <person name="Kristensen J.M."/>
            <person name="Kirkegaard R.H."/>
            <person name="Michaelsen T.Y."/>
            <person name="Andersen M.H."/>
            <person name="Karst S.M."/>
            <person name="Dueholm M.S."/>
            <person name="Nielsen P.H."/>
            <person name="Albertsen M."/>
        </authorList>
    </citation>
    <scope>NUCLEOTIDE SEQUENCE [LARGE SCALE GENOMIC DNA]</scope>
    <source>
        <strain evidence="8">OdNE_18-Q3-R46-58_MAXAC.008</strain>
    </source>
</reference>
<keyword evidence="2" id="KW-0805">Transcription regulation</keyword>
<evidence type="ECO:0000256" key="4">
    <source>
        <dbReference type="ARBA" id="ARBA00023163"/>
    </source>
</evidence>
<evidence type="ECO:0000313" key="8">
    <source>
        <dbReference type="EMBL" id="MBK8572038.1"/>
    </source>
</evidence>
<dbReference type="GO" id="GO:0003677">
    <property type="term" value="F:DNA binding"/>
    <property type="evidence" value="ECO:0007669"/>
    <property type="project" value="UniProtKB-KW"/>
</dbReference>
<dbReference type="Pfam" id="PF00196">
    <property type="entry name" value="GerE"/>
    <property type="match status" value="1"/>
</dbReference>
<keyword evidence="1" id="KW-0597">Phosphoprotein</keyword>
<protein>
    <submittedName>
        <fullName evidence="8">Response regulator transcription factor</fullName>
    </submittedName>
</protein>
<comment type="caution">
    <text evidence="8">The sequence shown here is derived from an EMBL/GenBank/DDBJ whole genome shotgun (WGS) entry which is preliminary data.</text>
</comment>
<dbReference type="SMART" id="SM00448">
    <property type="entry name" value="REC"/>
    <property type="match status" value="1"/>
</dbReference>
<dbReference type="SUPFAM" id="SSF46894">
    <property type="entry name" value="C-terminal effector domain of the bipartite response regulators"/>
    <property type="match status" value="1"/>
</dbReference>
<dbReference type="InterPro" id="IPR000792">
    <property type="entry name" value="Tscrpt_reg_LuxR_C"/>
</dbReference>
<keyword evidence="4" id="KW-0804">Transcription</keyword>
<dbReference type="SUPFAM" id="SSF52172">
    <property type="entry name" value="CheY-like"/>
    <property type="match status" value="1"/>
</dbReference>
<dbReference type="PRINTS" id="PR00038">
    <property type="entry name" value="HTHLUXR"/>
</dbReference>